<reference evidence="2 3" key="1">
    <citation type="submission" date="2015-11" db="EMBL/GenBank/DDBJ databases">
        <title>Genomic analysis of 38 Legionella species identifies large and diverse effector repertoires.</title>
        <authorList>
            <person name="Burstein D."/>
            <person name="Amaro F."/>
            <person name="Zusman T."/>
            <person name="Lifshitz Z."/>
            <person name="Cohen O."/>
            <person name="Gilbert J.A."/>
            <person name="Pupko T."/>
            <person name="Shuman H.A."/>
            <person name="Segal G."/>
        </authorList>
    </citation>
    <scope>NUCLEOTIDE SEQUENCE [LARGE SCALE GENOMIC DNA]</scope>
    <source>
        <strain evidence="2 3">CDC#1442-AUS-E</strain>
    </source>
</reference>
<dbReference type="PROSITE" id="PS51704">
    <property type="entry name" value="GP_PDE"/>
    <property type="match status" value="1"/>
</dbReference>
<dbReference type="Pfam" id="PF03009">
    <property type="entry name" value="GDPD"/>
    <property type="match status" value="1"/>
</dbReference>
<dbReference type="PANTHER" id="PTHR46211">
    <property type="entry name" value="GLYCEROPHOSPHORYL DIESTER PHOSPHODIESTERASE"/>
    <property type="match status" value="1"/>
</dbReference>
<dbReference type="STRING" id="45073.Lqui_0862"/>
<accession>A0A0W0Y5T0</accession>
<dbReference type="GO" id="GO:0006629">
    <property type="term" value="P:lipid metabolic process"/>
    <property type="evidence" value="ECO:0007669"/>
    <property type="project" value="InterPro"/>
</dbReference>
<evidence type="ECO:0000259" key="1">
    <source>
        <dbReference type="PROSITE" id="PS51704"/>
    </source>
</evidence>
<dbReference type="Proteomes" id="UP000054618">
    <property type="component" value="Unassembled WGS sequence"/>
</dbReference>
<feature type="domain" description="GP-PDE" evidence="1">
    <location>
        <begin position="31"/>
        <end position="254"/>
    </location>
</feature>
<dbReference type="RefSeq" id="WP_058506953.1">
    <property type="nucleotide sequence ID" value="NZ_CAAAIK010000007.1"/>
</dbReference>
<evidence type="ECO:0000313" key="2">
    <source>
        <dbReference type="EMBL" id="KTD52018.1"/>
    </source>
</evidence>
<dbReference type="PATRIC" id="fig|45073.5.peg.911"/>
<comment type="caution">
    <text evidence="2">The sequence shown here is derived from an EMBL/GenBank/DDBJ whole genome shotgun (WGS) entry which is preliminary data.</text>
</comment>
<organism evidence="2 3">
    <name type="scientific">Legionella quinlivanii</name>
    <dbReference type="NCBI Taxonomy" id="45073"/>
    <lineage>
        <taxon>Bacteria</taxon>
        <taxon>Pseudomonadati</taxon>
        <taxon>Pseudomonadota</taxon>
        <taxon>Gammaproteobacteria</taxon>
        <taxon>Legionellales</taxon>
        <taxon>Legionellaceae</taxon>
        <taxon>Legionella</taxon>
    </lineage>
</organism>
<dbReference type="OrthoDB" id="9795622at2"/>
<dbReference type="SUPFAM" id="SSF51695">
    <property type="entry name" value="PLC-like phosphodiesterases"/>
    <property type="match status" value="1"/>
</dbReference>
<evidence type="ECO:0000313" key="3">
    <source>
        <dbReference type="Proteomes" id="UP000054618"/>
    </source>
</evidence>
<dbReference type="GO" id="GO:0008081">
    <property type="term" value="F:phosphoric diester hydrolase activity"/>
    <property type="evidence" value="ECO:0007669"/>
    <property type="project" value="InterPro"/>
</dbReference>
<keyword evidence="3" id="KW-1185">Reference proteome</keyword>
<dbReference type="EMBL" id="LNYS01000006">
    <property type="protein sequence ID" value="KTD52018.1"/>
    <property type="molecule type" value="Genomic_DNA"/>
</dbReference>
<dbReference type="CDD" id="cd08556">
    <property type="entry name" value="GDPD"/>
    <property type="match status" value="1"/>
</dbReference>
<protein>
    <submittedName>
        <fullName evidence="2">Glycerophosphoryl diester phosphodiesterase</fullName>
    </submittedName>
</protein>
<dbReference type="PANTHER" id="PTHR46211:SF14">
    <property type="entry name" value="GLYCEROPHOSPHODIESTER PHOSPHODIESTERASE"/>
    <property type="match status" value="1"/>
</dbReference>
<gene>
    <name evidence="2" type="ORF">Lqui_0862</name>
</gene>
<name>A0A0W0Y5T0_9GAMM</name>
<proteinExistence type="predicted"/>
<dbReference type="InterPro" id="IPR017946">
    <property type="entry name" value="PLC-like_Pdiesterase_TIM-brl"/>
</dbReference>
<dbReference type="Gene3D" id="3.20.20.190">
    <property type="entry name" value="Phosphatidylinositol (PI) phosphodiesterase"/>
    <property type="match status" value="1"/>
</dbReference>
<dbReference type="AlphaFoldDB" id="A0A0W0Y5T0"/>
<dbReference type="InterPro" id="IPR030395">
    <property type="entry name" value="GP_PDE_dom"/>
</dbReference>
<dbReference type="PROSITE" id="PS50007">
    <property type="entry name" value="PIPLC_X_DOMAIN"/>
    <property type="match status" value="1"/>
</dbReference>
<sequence length="259" mass="29919">MTFLECLEKSIDRYFACVPRWRPQNQLLQEVYLIAHRGAHSKKLRIIENTLPAFDRALKLGCWGVELDIQMTADQVPVVHHDPDLNRLWGKNQWVNQLSFAELKKEVPMIPSLEEVINRYGNSLHFFIELKAPFAGEDALFEVLSSLQSETDYHLLSLDEEIFRELTLFSRQAMLLVAGHNNMARFCQDSLAQQYGGVLGHYLLFSSKKIELLKLAEQKVGVGFVDSKNVLYREVHRGMRWIFSNNVGAISRMLNEPRD</sequence>